<proteinExistence type="predicted"/>
<evidence type="ECO:0008006" key="2">
    <source>
        <dbReference type="Google" id="ProtNLM"/>
    </source>
</evidence>
<dbReference type="GO" id="GO:0003700">
    <property type="term" value="F:DNA-binding transcription factor activity"/>
    <property type="evidence" value="ECO:0007669"/>
    <property type="project" value="TreeGrafter"/>
</dbReference>
<sequence length="142" mass="15957">MSYSLSFTKSILVVIFISDKIRQKQFEFLSTADISKYLSIPKPTLVKILQNLNVANIIETKEGKNGGIRLIKEPSEITILEIFEAMEKGKPLFQTSYNILADAKRPNNAQKSIKNILSDAETHLKNELSKKTIGEILIEMSG</sequence>
<dbReference type="InterPro" id="IPR036390">
    <property type="entry name" value="WH_DNA-bd_sf"/>
</dbReference>
<dbReference type="EMBL" id="UOEB01000148">
    <property type="protein sequence ID" value="VAV84339.1"/>
    <property type="molecule type" value="Genomic_DNA"/>
</dbReference>
<gene>
    <name evidence="1" type="ORF">MNBD_BACTEROID02-803</name>
</gene>
<accession>A0A3B0QW44</accession>
<protein>
    <recommendedName>
        <fullName evidence="2">Rrf2 family transcriptional regulator</fullName>
    </recommendedName>
</protein>
<dbReference type="SUPFAM" id="SSF46785">
    <property type="entry name" value="Winged helix' DNA-binding domain"/>
    <property type="match status" value="1"/>
</dbReference>
<organism evidence="1">
    <name type="scientific">hydrothermal vent metagenome</name>
    <dbReference type="NCBI Taxonomy" id="652676"/>
    <lineage>
        <taxon>unclassified sequences</taxon>
        <taxon>metagenomes</taxon>
        <taxon>ecological metagenomes</taxon>
    </lineage>
</organism>
<dbReference type="PANTHER" id="PTHR33221:SF15">
    <property type="entry name" value="HTH-TYPE TRANSCRIPTIONAL REGULATOR YWGB-RELATED"/>
    <property type="match status" value="1"/>
</dbReference>
<dbReference type="PROSITE" id="PS51197">
    <property type="entry name" value="HTH_RRF2_2"/>
    <property type="match status" value="1"/>
</dbReference>
<reference evidence="1" key="1">
    <citation type="submission" date="2018-06" db="EMBL/GenBank/DDBJ databases">
        <authorList>
            <person name="Zhirakovskaya E."/>
        </authorList>
    </citation>
    <scope>NUCLEOTIDE SEQUENCE</scope>
</reference>
<dbReference type="InterPro" id="IPR000944">
    <property type="entry name" value="Tscrpt_reg_Rrf2"/>
</dbReference>
<dbReference type="GO" id="GO:0005829">
    <property type="term" value="C:cytosol"/>
    <property type="evidence" value="ECO:0007669"/>
    <property type="project" value="TreeGrafter"/>
</dbReference>
<dbReference type="InterPro" id="IPR036388">
    <property type="entry name" value="WH-like_DNA-bd_sf"/>
</dbReference>
<dbReference type="Gene3D" id="1.10.10.10">
    <property type="entry name" value="Winged helix-like DNA-binding domain superfamily/Winged helix DNA-binding domain"/>
    <property type="match status" value="1"/>
</dbReference>
<dbReference type="PANTHER" id="PTHR33221">
    <property type="entry name" value="WINGED HELIX-TURN-HELIX TRANSCRIPTIONAL REGULATOR, RRF2 FAMILY"/>
    <property type="match status" value="1"/>
</dbReference>
<dbReference type="AlphaFoldDB" id="A0A3B0QW44"/>
<dbReference type="Pfam" id="PF02082">
    <property type="entry name" value="Rrf2"/>
    <property type="match status" value="1"/>
</dbReference>
<evidence type="ECO:0000313" key="1">
    <source>
        <dbReference type="EMBL" id="VAV84339.1"/>
    </source>
</evidence>
<name>A0A3B0QW44_9ZZZZ</name>